<dbReference type="AlphaFoldDB" id="A0A2P6QIA8"/>
<dbReference type="EMBL" id="PDCK01000043">
    <property type="protein sequence ID" value="PRQ33893.1"/>
    <property type="molecule type" value="Genomic_DNA"/>
</dbReference>
<comment type="caution">
    <text evidence="1">The sequence shown here is derived from an EMBL/GenBank/DDBJ whole genome shotgun (WGS) entry which is preliminary data.</text>
</comment>
<evidence type="ECO:0000313" key="2">
    <source>
        <dbReference type="Proteomes" id="UP000238479"/>
    </source>
</evidence>
<protein>
    <submittedName>
        <fullName evidence="1">Uncharacterized protein</fullName>
    </submittedName>
</protein>
<accession>A0A2P6QIA8</accession>
<reference evidence="1 2" key="1">
    <citation type="journal article" date="2018" name="Nat. Genet.">
        <title>The Rosa genome provides new insights in the design of modern roses.</title>
        <authorList>
            <person name="Bendahmane M."/>
        </authorList>
    </citation>
    <scope>NUCLEOTIDE SEQUENCE [LARGE SCALE GENOMIC DNA]</scope>
    <source>
        <strain evidence="2">cv. Old Blush</strain>
    </source>
</reference>
<proteinExistence type="predicted"/>
<evidence type="ECO:0000313" key="1">
    <source>
        <dbReference type="EMBL" id="PRQ33893.1"/>
    </source>
</evidence>
<dbReference type="Gramene" id="PRQ33893">
    <property type="protein sequence ID" value="PRQ33893"/>
    <property type="gene ID" value="RchiOBHm_Chr5g0062731"/>
</dbReference>
<name>A0A2P6QIA8_ROSCH</name>
<keyword evidence="2" id="KW-1185">Reference proteome</keyword>
<sequence length="43" mass="4729">MDDLEVGSSVKFLVEFLLKWAPQGLFGFQGENRGGSCHKGLKC</sequence>
<gene>
    <name evidence="1" type="ORF">RchiOBHm_Chr5g0062731</name>
</gene>
<organism evidence="1 2">
    <name type="scientific">Rosa chinensis</name>
    <name type="common">China rose</name>
    <dbReference type="NCBI Taxonomy" id="74649"/>
    <lineage>
        <taxon>Eukaryota</taxon>
        <taxon>Viridiplantae</taxon>
        <taxon>Streptophyta</taxon>
        <taxon>Embryophyta</taxon>
        <taxon>Tracheophyta</taxon>
        <taxon>Spermatophyta</taxon>
        <taxon>Magnoliopsida</taxon>
        <taxon>eudicotyledons</taxon>
        <taxon>Gunneridae</taxon>
        <taxon>Pentapetalae</taxon>
        <taxon>rosids</taxon>
        <taxon>fabids</taxon>
        <taxon>Rosales</taxon>
        <taxon>Rosaceae</taxon>
        <taxon>Rosoideae</taxon>
        <taxon>Rosoideae incertae sedis</taxon>
        <taxon>Rosa</taxon>
    </lineage>
</organism>
<dbReference type="Proteomes" id="UP000238479">
    <property type="component" value="Chromosome 5"/>
</dbReference>